<gene>
    <name evidence="7" type="primary">UP5</name>
</gene>
<dbReference type="AlphaFoldDB" id="Q1WMT5"/>
<dbReference type="PANTHER" id="PTHR22970">
    <property type="entry name" value="AT-RICH INTERACTIVE DOMAIN-CONTAINING PROTEIN 2"/>
    <property type="match status" value="1"/>
</dbReference>
<feature type="domain" description="RFX-type winged-helix" evidence="6">
    <location>
        <begin position="330"/>
        <end position="406"/>
    </location>
</feature>
<dbReference type="GO" id="GO:0003677">
    <property type="term" value="F:DNA binding"/>
    <property type="evidence" value="ECO:0007669"/>
    <property type="project" value="InterPro"/>
</dbReference>
<evidence type="ECO:0000256" key="4">
    <source>
        <dbReference type="ARBA" id="ARBA00023242"/>
    </source>
</evidence>
<dbReference type="PANTHER" id="PTHR22970:SF14">
    <property type="entry name" value="AT-RICH INTERACTIVE DOMAIN-CONTAINING PROTEIN 2"/>
    <property type="match status" value="1"/>
</dbReference>
<keyword evidence="3" id="KW-0804">Transcription</keyword>
<proteinExistence type="predicted"/>
<reference evidence="7" key="1">
    <citation type="journal article" date="2006" name="Genetics">
        <title>Evolution of the bipolar mating system of the mushroom Coprinellus disseminatus from its tetrapolar ancestors involves loss of mating-type-specific pheromone receptor function.</title>
        <authorList>
            <person name="James T.Y."/>
            <person name="Srivilai P."/>
            <person name="Kuees U."/>
            <person name="Vilgalys R."/>
        </authorList>
    </citation>
    <scope>NUCLEOTIDE SEQUENCE</scope>
    <source>
        <strain evidence="7">C345.1</strain>
    </source>
</reference>
<evidence type="ECO:0000313" key="7">
    <source>
        <dbReference type="EMBL" id="AAZ14906.1"/>
    </source>
</evidence>
<dbReference type="InterPro" id="IPR052406">
    <property type="entry name" value="Chromatin_Remodeling_Comp"/>
</dbReference>
<feature type="region of interest" description="Disordered" evidence="5">
    <location>
        <begin position="551"/>
        <end position="590"/>
    </location>
</feature>
<organism evidence="7">
    <name type="scientific">Coprinellus disseminatus</name>
    <name type="common">Fairy ink cap fungus</name>
    <dbReference type="NCBI Taxonomy" id="71703"/>
    <lineage>
        <taxon>Eukaryota</taxon>
        <taxon>Fungi</taxon>
        <taxon>Dikarya</taxon>
        <taxon>Basidiomycota</taxon>
        <taxon>Agaricomycotina</taxon>
        <taxon>Agaricomycetes</taxon>
        <taxon>Agaricomycetidae</taxon>
        <taxon>Agaricales</taxon>
        <taxon>Agaricineae</taxon>
        <taxon>Psathyrellaceae</taxon>
        <taxon>Coprinellus</taxon>
    </lineage>
</organism>
<dbReference type="GO" id="GO:0016586">
    <property type="term" value="C:RSC-type complex"/>
    <property type="evidence" value="ECO:0007669"/>
    <property type="project" value="TreeGrafter"/>
</dbReference>
<name>Q1WMT5_COPDI</name>
<feature type="compositionally biased region" description="Polar residues" evidence="5">
    <location>
        <begin position="489"/>
        <end position="500"/>
    </location>
</feature>
<sequence>MFDKGWYTEATPSNRMALSIRSGLHSEVAWALDRLVRLGGNEQFSYKSYPGLIDGLFDWPEWYVTQGYTQLNEKTHLFGPSKEFLVQHRFALESLLILRNISLQDQAELASHSHTLSLLLNGLNNLDFTKDENQEALLHIVDIFQSLAHSLYINEGVPDISNPIIPLKKIVSKSTNRSLIIAAFGALTGVLSHPGNTLHFARTSESLNAAIRYLPLFMDRALVEPCLEHLYIHVAHPGTARAFLLNPELPSVLRVLCSLILAEQHSTEEKVTLDITPPFRTVAATSTMTPRNYELTSEDIGILTKSAEPHRCYEWLGLEHFLHICSLMLSSYRMRLVLQANADAEMTQVDIWTLYKETFTPHQETAALLGASDVIKYVTHVYPSAQAMVLQGQPPRFIVRGIERRREMIATERFKCKWDRSACAEAAFSSPSDLFDHVLQHIATLQPPILPCLWSTCKHTCTEVPHLRSHLLTHLPSSQPPQKHPSQSDTITVVPNSDISTTIPTTRPIPPLRASTISYQRPIVEPSSAALTALLIIRVLFRTASASAEAAPKADKDHFGFPGIVEDDTDPTAEASSGDPESDKEGERKGRRAFSAVRHMLENIRIHDEALMSWVDEMIDSSMHELV</sequence>
<dbReference type="PROSITE" id="PS51526">
    <property type="entry name" value="RFX_DBD"/>
    <property type="match status" value="1"/>
</dbReference>
<feature type="region of interest" description="Disordered" evidence="5">
    <location>
        <begin position="476"/>
        <end position="512"/>
    </location>
</feature>
<protein>
    <submittedName>
        <fullName evidence="7">Uncharacterized protein UP5</fullName>
    </submittedName>
</protein>
<keyword evidence="4" id="KW-0539">Nucleus</keyword>
<dbReference type="EMBL" id="DQ056143">
    <property type="protein sequence ID" value="AAZ14906.1"/>
    <property type="molecule type" value="Genomic_DNA"/>
</dbReference>
<evidence type="ECO:0000256" key="5">
    <source>
        <dbReference type="SAM" id="MobiDB-lite"/>
    </source>
</evidence>
<dbReference type="GO" id="GO:0006325">
    <property type="term" value="P:chromatin organization"/>
    <property type="evidence" value="ECO:0007669"/>
    <property type="project" value="UniProtKB-KW"/>
</dbReference>
<keyword evidence="2" id="KW-0805">Transcription regulation</keyword>
<keyword evidence="1" id="KW-0156">Chromatin regulator</keyword>
<evidence type="ECO:0000256" key="1">
    <source>
        <dbReference type="ARBA" id="ARBA00022853"/>
    </source>
</evidence>
<dbReference type="GO" id="GO:0006355">
    <property type="term" value="P:regulation of DNA-templated transcription"/>
    <property type="evidence" value="ECO:0007669"/>
    <property type="project" value="InterPro"/>
</dbReference>
<dbReference type="InterPro" id="IPR003150">
    <property type="entry name" value="DNA-bd_RFX"/>
</dbReference>
<accession>Q1WMT5</accession>
<evidence type="ECO:0000256" key="3">
    <source>
        <dbReference type="ARBA" id="ARBA00023163"/>
    </source>
</evidence>
<evidence type="ECO:0000259" key="6">
    <source>
        <dbReference type="PROSITE" id="PS51526"/>
    </source>
</evidence>
<evidence type="ECO:0000256" key="2">
    <source>
        <dbReference type="ARBA" id="ARBA00023015"/>
    </source>
</evidence>